<keyword evidence="3 10" id="KW-0418">Kinase</keyword>
<dbReference type="InterPro" id="IPR050915">
    <property type="entry name" value="MAP_kinase_kinase"/>
</dbReference>
<proteinExistence type="inferred from homology"/>
<dbReference type="InterPro" id="IPR000719">
    <property type="entry name" value="Prot_kinase_dom"/>
</dbReference>
<evidence type="ECO:0000259" key="9">
    <source>
        <dbReference type="PROSITE" id="PS50011"/>
    </source>
</evidence>
<dbReference type="PANTHER" id="PTHR47448">
    <property type="entry name" value="DUAL SPECIFICITY MITOGEN-ACTIVATED PROTEIN KINASE KINASE DSOR1-LIKE PROTEIN"/>
    <property type="match status" value="1"/>
</dbReference>
<dbReference type="OrthoDB" id="10252354at2759"/>
<evidence type="ECO:0000256" key="5">
    <source>
        <dbReference type="ARBA" id="ARBA00038035"/>
    </source>
</evidence>
<evidence type="ECO:0000256" key="3">
    <source>
        <dbReference type="ARBA" id="ARBA00022777"/>
    </source>
</evidence>
<dbReference type="FunFam" id="1.10.510.10:FF:000263">
    <property type="entry name" value="MAP kinase skh1/pek1"/>
    <property type="match status" value="1"/>
</dbReference>
<evidence type="ECO:0000313" key="11">
    <source>
        <dbReference type="Proteomes" id="UP000186594"/>
    </source>
</evidence>
<keyword evidence="2 6" id="KW-0547">Nucleotide-binding</keyword>
<feature type="binding site" evidence="6">
    <location>
        <position position="101"/>
    </location>
    <ligand>
        <name>ATP</name>
        <dbReference type="ChEBI" id="CHEBI:30616"/>
    </ligand>
</feature>
<dbReference type="STRING" id="1198029.A0A1U7LLL8"/>
<dbReference type="PANTHER" id="PTHR47448:SF5">
    <property type="entry name" value="MITOGEN-ACTIVATED PROTEIN KINASE KINAE MKK2"/>
    <property type="match status" value="1"/>
</dbReference>
<dbReference type="GO" id="GO:0004674">
    <property type="term" value="F:protein serine/threonine kinase activity"/>
    <property type="evidence" value="ECO:0007669"/>
    <property type="project" value="UniProtKB-KW"/>
</dbReference>
<dbReference type="InterPro" id="IPR011009">
    <property type="entry name" value="Kinase-like_dom_sf"/>
</dbReference>
<dbReference type="GO" id="GO:0005524">
    <property type="term" value="F:ATP binding"/>
    <property type="evidence" value="ECO:0007669"/>
    <property type="project" value="UniProtKB-UniRule"/>
</dbReference>
<evidence type="ECO:0000256" key="1">
    <source>
        <dbReference type="ARBA" id="ARBA00022679"/>
    </source>
</evidence>
<sequence length="326" mass="35643">MYSVPRKKPHSPLPSLVIPSPRPPQTPTFSFPTTNAESQKNSDPAFSIADFQKAASDEVRDDIWATSINAGTFEDLGRLGEGNGGSVKKCRLPTGQLFAMKTIPADPNPDVHRQILRELEFNRSCCSPHIVQYYHAHLSPTQGIISIAMEFCAAGSLDAIYKRVKELNGRTGEKVLGKIAQGALSGLDYLKDRGIIHRDIKPSNILLTATGQVKICDFGVSGVLVNSLAGTFTGTSLYMAPERIRGENYSVTSDVWSLGLTLMEVAEHRFPIPIDGQLGPIELLSQIVSCPIADVRDEPELGVKWSEGFRHFLKCWFVPLISGTHG</sequence>
<evidence type="ECO:0000256" key="2">
    <source>
        <dbReference type="ARBA" id="ARBA00022741"/>
    </source>
</evidence>
<protein>
    <submittedName>
        <fullName evidence="10">MAP kinase kinase skh1/pek1</fullName>
    </submittedName>
</protein>
<dbReference type="InterPro" id="IPR008271">
    <property type="entry name" value="Ser/Thr_kinase_AS"/>
</dbReference>
<comment type="caution">
    <text evidence="10">The sequence shown here is derived from an EMBL/GenBank/DDBJ whole genome shotgun (WGS) entry which is preliminary data.</text>
</comment>
<feature type="domain" description="Protein kinase" evidence="9">
    <location>
        <begin position="73"/>
        <end position="326"/>
    </location>
</feature>
<dbReference type="PROSITE" id="PS50011">
    <property type="entry name" value="PROTEIN_KINASE_DOM"/>
    <property type="match status" value="1"/>
</dbReference>
<evidence type="ECO:0000256" key="8">
    <source>
        <dbReference type="SAM" id="MobiDB-lite"/>
    </source>
</evidence>
<gene>
    <name evidence="10" type="ORF">NEOLI_001640</name>
</gene>
<keyword evidence="1" id="KW-0808">Transferase</keyword>
<keyword evidence="7" id="KW-0723">Serine/threonine-protein kinase</keyword>
<dbReference type="GO" id="GO:0004708">
    <property type="term" value="F:MAP kinase kinase activity"/>
    <property type="evidence" value="ECO:0007669"/>
    <property type="project" value="EnsemblFungi"/>
</dbReference>
<feature type="compositionally biased region" description="Basic residues" evidence="8">
    <location>
        <begin position="1"/>
        <end position="10"/>
    </location>
</feature>
<dbReference type="GO" id="GO:0050850">
    <property type="term" value="P:positive regulation of calcium-mediated signaling"/>
    <property type="evidence" value="ECO:0007669"/>
    <property type="project" value="EnsemblFungi"/>
</dbReference>
<dbReference type="OMA" id="KMLEHPW"/>
<evidence type="ECO:0000313" key="10">
    <source>
        <dbReference type="EMBL" id="OLL23555.1"/>
    </source>
</evidence>
<organism evidence="10 11">
    <name type="scientific">Neolecta irregularis (strain DAH-3)</name>
    <dbReference type="NCBI Taxonomy" id="1198029"/>
    <lineage>
        <taxon>Eukaryota</taxon>
        <taxon>Fungi</taxon>
        <taxon>Dikarya</taxon>
        <taxon>Ascomycota</taxon>
        <taxon>Taphrinomycotina</taxon>
        <taxon>Neolectales</taxon>
        <taxon>Neolectaceae</taxon>
        <taxon>Neolecta</taxon>
    </lineage>
</organism>
<dbReference type="SMART" id="SM00220">
    <property type="entry name" value="S_TKc"/>
    <property type="match status" value="1"/>
</dbReference>
<accession>A0A1U7LLL8</accession>
<dbReference type="PROSITE" id="PS00108">
    <property type="entry name" value="PROTEIN_KINASE_ST"/>
    <property type="match status" value="1"/>
</dbReference>
<dbReference type="GO" id="GO:0000196">
    <property type="term" value="P:cell integrity MAPK cascade"/>
    <property type="evidence" value="ECO:0007669"/>
    <property type="project" value="EnsemblFungi"/>
</dbReference>
<dbReference type="GO" id="GO:0000935">
    <property type="term" value="C:division septum"/>
    <property type="evidence" value="ECO:0007669"/>
    <property type="project" value="EnsemblFungi"/>
</dbReference>
<dbReference type="Pfam" id="PF00069">
    <property type="entry name" value="Pkinase"/>
    <property type="match status" value="1"/>
</dbReference>
<evidence type="ECO:0000256" key="4">
    <source>
        <dbReference type="ARBA" id="ARBA00022840"/>
    </source>
</evidence>
<dbReference type="Gene3D" id="3.30.200.20">
    <property type="entry name" value="Phosphorylase Kinase, domain 1"/>
    <property type="match status" value="1"/>
</dbReference>
<reference evidence="10 11" key="1">
    <citation type="submission" date="2016-04" db="EMBL/GenBank/DDBJ databases">
        <title>Evolutionary innovation and constraint leading to complex multicellularity in the Ascomycota.</title>
        <authorList>
            <person name="Cisse O."/>
            <person name="Nguyen A."/>
            <person name="Hewitt D.A."/>
            <person name="Jedd G."/>
            <person name="Stajich J.E."/>
        </authorList>
    </citation>
    <scope>NUCLEOTIDE SEQUENCE [LARGE SCALE GENOMIC DNA]</scope>
    <source>
        <strain evidence="10 11">DAH-3</strain>
    </source>
</reference>
<dbReference type="GO" id="GO:0005737">
    <property type="term" value="C:cytoplasm"/>
    <property type="evidence" value="ECO:0007669"/>
    <property type="project" value="EnsemblFungi"/>
</dbReference>
<dbReference type="SUPFAM" id="SSF56112">
    <property type="entry name" value="Protein kinase-like (PK-like)"/>
    <property type="match status" value="1"/>
</dbReference>
<feature type="region of interest" description="Disordered" evidence="8">
    <location>
        <begin position="1"/>
        <end position="43"/>
    </location>
</feature>
<dbReference type="AlphaFoldDB" id="A0A1U7LLL8"/>
<name>A0A1U7LLL8_NEOID</name>
<dbReference type="Proteomes" id="UP000186594">
    <property type="component" value="Unassembled WGS sequence"/>
</dbReference>
<dbReference type="PROSITE" id="PS00107">
    <property type="entry name" value="PROTEIN_KINASE_ATP"/>
    <property type="match status" value="1"/>
</dbReference>
<comment type="similarity">
    <text evidence="5">Belongs to the protein kinase superfamily. STE Ser/Thr protein kinase family. MAP kinase kinase subfamily.</text>
</comment>
<evidence type="ECO:0000256" key="6">
    <source>
        <dbReference type="PROSITE-ProRule" id="PRU10141"/>
    </source>
</evidence>
<keyword evidence="11" id="KW-1185">Reference proteome</keyword>
<keyword evidence="4 6" id="KW-0067">ATP-binding</keyword>
<dbReference type="Gene3D" id="1.10.510.10">
    <property type="entry name" value="Transferase(Phosphotransferase) domain 1"/>
    <property type="match status" value="1"/>
</dbReference>
<dbReference type="EMBL" id="LXFE01001507">
    <property type="protein sequence ID" value="OLL23555.1"/>
    <property type="molecule type" value="Genomic_DNA"/>
</dbReference>
<evidence type="ECO:0000256" key="7">
    <source>
        <dbReference type="RuleBase" id="RU000304"/>
    </source>
</evidence>
<dbReference type="InterPro" id="IPR017441">
    <property type="entry name" value="Protein_kinase_ATP_BS"/>
</dbReference>